<dbReference type="Proteomes" id="UP001529510">
    <property type="component" value="Unassembled WGS sequence"/>
</dbReference>
<feature type="non-terminal residue" evidence="1">
    <location>
        <position position="1"/>
    </location>
</feature>
<keyword evidence="2" id="KW-1185">Reference proteome</keyword>
<sequence>LVVVGGGKADRLAKPAMPGPVSSKARVYADANTVKSKEYWDYEAHVPSW</sequence>
<reference evidence="1 2" key="1">
    <citation type="submission" date="2024-05" db="EMBL/GenBank/DDBJ databases">
        <title>Genome sequencing and assembly of Indian major carp, Cirrhinus mrigala (Hamilton, 1822).</title>
        <authorList>
            <person name="Mohindra V."/>
            <person name="Chowdhury L.M."/>
            <person name="Lal K."/>
            <person name="Jena J.K."/>
        </authorList>
    </citation>
    <scope>NUCLEOTIDE SEQUENCE [LARGE SCALE GENOMIC DNA]</scope>
    <source>
        <strain evidence="1">CM1030</strain>
        <tissue evidence="1">Blood</tissue>
    </source>
</reference>
<evidence type="ECO:0000313" key="1">
    <source>
        <dbReference type="EMBL" id="KAL0188010.1"/>
    </source>
</evidence>
<accession>A0ABD0QP43</accession>
<evidence type="ECO:0000313" key="2">
    <source>
        <dbReference type="Proteomes" id="UP001529510"/>
    </source>
</evidence>
<organism evidence="1 2">
    <name type="scientific">Cirrhinus mrigala</name>
    <name type="common">Mrigala</name>
    <dbReference type="NCBI Taxonomy" id="683832"/>
    <lineage>
        <taxon>Eukaryota</taxon>
        <taxon>Metazoa</taxon>
        <taxon>Chordata</taxon>
        <taxon>Craniata</taxon>
        <taxon>Vertebrata</taxon>
        <taxon>Euteleostomi</taxon>
        <taxon>Actinopterygii</taxon>
        <taxon>Neopterygii</taxon>
        <taxon>Teleostei</taxon>
        <taxon>Ostariophysi</taxon>
        <taxon>Cypriniformes</taxon>
        <taxon>Cyprinidae</taxon>
        <taxon>Labeoninae</taxon>
        <taxon>Labeonini</taxon>
        <taxon>Cirrhinus</taxon>
    </lineage>
</organism>
<dbReference type="AlphaFoldDB" id="A0ABD0QP43"/>
<feature type="non-terminal residue" evidence="1">
    <location>
        <position position="49"/>
    </location>
</feature>
<name>A0ABD0QP43_CIRMR</name>
<dbReference type="EMBL" id="JAMKFB020000007">
    <property type="protein sequence ID" value="KAL0188010.1"/>
    <property type="molecule type" value="Genomic_DNA"/>
</dbReference>
<proteinExistence type="predicted"/>
<comment type="caution">
    <text evidence="1">The sequence shown here is derived from an EMBL/GenBank/DDBJ whole genome shotgun (WGS) entry which is preliminary data.</text>
</comment>
<protein>
    <submittedName>
        <fullName evidence="1">Uncharacterized protein</fullName>
    </submittedName>
</protein>
<gene>
    <name evidence="1" type="ORF">M9458_015109</name>
</gene>